<dbReference type="InterPro" id="IPR050383">
    <property type="entry name" value="GlyoxalaseI/FosfomycinResist"/>
</dbReference>
<dbReference type="Proteomes" id="UP000294321">
    <property type="component" value="Chromosome"/>
</dbReference>
<dbReference type="InterPro" id="IPR004360">
    <property type="entry name" value="Glyas_Fos-R_dOase_dom"/>
</dbReference>
<dbReference type="PANTHER" id="PTHR21366:SF14">
    <property type="entry name" value="GLYOXALASE DOMAIN-CONTAINING PROTEIN 5"/>
    <property type="match status" value="1"/>
</dbReference>
<evidence type="ECO:0000313" key="3">
    <source>
        <dbReference type="Proteomes" id="UP000294321"/>
    </source>
</evidence>
<sequence length="132" mass="14979">MRVRDFDHITITVKDLDRTMRFYHEVLDLPVVSFTKDLLTVQLGHQKLVFRQLGKDYDPNIPVPTPGASALCITDKDSLTYTKEHLANYGVPVVKGPVEVKGSNGPMRAIWILDPDKNLIEIKESKQTKSFN</sequence>
<dbReference type="InterPro" id="IPR037523">
    <property type="entry name" value="VOC_core"/>
</dbReference>
<feature type="domain" description="VOC" evidence="1">
    <location>
        <begin position="5"/>
        <end position="125"/>
    </location>
</feature>
<dbReference type="EMBL" id="CP034726">
    <property type="protein sequence ID" value="QBP17792.1"/>
    <property type="molecule type" value="Genomic_DNA"/>
</dbReference>
<accession>A0A4P6ZK47</accession>
<dbReference type="SUPFAM" id="SSF54593">
    <property type="entry name" value="Glyoxalase/Bleomycin resistance protein/Dihydroxybiphenyl dioxygenase"/>
    <property type="match status" value="1"/>
</dbReference>
<dbReference type="Gene3D" id="3.10.180.10">
    <property type="entry name" value="2,3-Dihydroxybiphenyl 1,2-Dioxygenase, domain 1"/>
    <property type="match status" value="1"/>
</dbReference>
<dbReference type="KEGG" id="lji:ELX58_01090"/>
<organism evidence="2 3">
    <name type="scientific">Acetilactobacillus jinshanensis</name>
    <dbReference type="NCBI Taxonomy" id="1720083"/>
    <lineage>
        <taxon>Bacteria</taxon>
        <taxon>Bacillati</taxon>
        <taxon>Bacillota</taxon>
        <taxon>Bacilli</taxon>
        <taxon>Lactobacillales</taxon>
        <taxon>Lactobacillaceae</taxon>
        <taxon>Acetilactobacillus</taxon>
    </lineage>
</organism>
<dbReference type="PANTHER" id="PTHR21366">
    <property type="entry name" value="GLYOXALASE FAMILY PROTEIN"/>
    <property type="match status" value="1"/>
</dbReference>
<dbReference type="AlphaFoldDB" id="A0A4P6ZK47"/>
<keyword evidence="3" id="KW-1185">Reference proteome</keyword>
<evidence type="ECO:0000259" key="1">
    <source>
        <dbReference type="PROSITE" id="PS51819"/>
    </source>
</evidence>
<dbReference type="OrthoDB" id="9802805at2"/>
<gene>
    <name evidence="2" type="ORF">ELX58_01090</name>
</gene>
<name>A0A4P6ZK47_9LACO</name>
<reference evidence="3" key="1">
    <citation type="submission" date="2018-12" db="EMBL/GenBank/DDBJ databases">
        <title>A new species of lactobacillus.</title>
        <authorList>
            <person name="Jian Y."/>
            <person name="Xin L."/>
            <person name="Hong Z.J."/>
            <person name="Ming L.Z."/>
            <person name="Hong X.Z."/>
        </authorList>
    </citation>
    <scope>NUCLEOTIDE SEQUENCE [LARGE SCALE GENOMIC DNA]</scope>
    <source>
        <strain evidence="3">HSLZ-75</strain>
    </source>
</reference>
<proteinExistence type="predicted"/>
<evidence type="ECO:0000313" key="2">
    <source>
        <dbReference type="EMBL" id="QBP17792.1"/>
    </source>
</evidence>
<dbReference type="PROSITE" id="PS51819">
    <property type="entry name" value="VOC"/>
    <property type="match status" value="1"/>
</dbReference>
<dbReference type="RefSeq" id="WP_133441337.1">
    <property type="nucleotide sequence ID" value="NZ_CP034726.1"/>
</dbReference>
<protein>
    <recommendedName>
        <fullName evidence="1">VOC domain-containing protein</fullName>
    </recommendedName>
</protein>
<dbReference type="Pfam" id="PF00903">
    <property type="entry name" value="Glyoxalase"/>
    <property type="match status" value="1"/>
</dbReference>
<dbReference type="InterPro" id="IPR029068">
    <property type="entry name" value="Glyas_Bleomycin-R_OHBP_Dase"/>
</dbReference>